<protein>
    <recommendedName>
        <fullName evidence="8">IclR family transcriptional regulator</fullName>
    </recommendedName>
</protein>
<dbReference type="SUPFAM" id="SSF46785">
    <property type="entry name" value="Winged helix' DNA-binding domain"/>
    <property type="match status" value="1"/>
</dbReference>
<dbReference type="InterPro" id="IPR005471">
    <property type="entry name" value="Tscrpt_reg_IclR_N"/>
</dbReference>
<sequence>MSQLKNQKPKSIVPSVNKAIDIILLLSQSPDLSMKEIAETLELPSSTCFNILTTLEYRGFIKKNDKSLGYSLGLSIMRLGLQVYENIDIRKIALPIMKELTSIHNETCYLATLAPSKLEGFIIERVESSKTLVVLLPVGDKVPLYATATGKSLLSGFSEEDLTFYLNNVELSAFSTKTIITEEQLREELEQIRRKGYATTHNELGDGASAISCPIKDYEGNIIAAISLSGPTQRMVTQFPAMIQDVQEAANKISRSLQ</sequence>
<dbReference type="EMBL" id="QCZG01000062">
    <property type="protein sequence ID" value="PWA06058.1"/>
    <property type="molecule type" value="Genomic_DNA"/>
</dbReference>
<dbReference type="InterPro" id="IPR036388">
    <property type="entry name" value="WH-like_DNA-bd_sf"/>
</dbReference>
<dbReference type="GO" id="GO:0003700">
    <property type="term" value="F:DNA-binding transcription factor activity"/>
    <property type="evidence" value="ECO:0007669"/>
    <property type="project" value="TreeGrafter"/>
</dbReference>
<dbReference type="Pfam" id="PF09339">
    <property type="entry name" value="HTH_IclR"/>
    <property type="match status" value="1"/>
</dbReference>
<evidence type="ECO:0000259" key="4">
    <source>
        <dbReference type="PROSITE" id="PS51077"/>
    </source>
</evidence>
<keyword evidence="3" id="KW-0804">Transcription</keyword>
<evidence type="ECO:0000256" key="3">
    <source>
        <dbReference type="ARBA" id="ARBA00023163"/>
    </source>
</evidence>
<dbReference type="Gene3D" id="1.10.10.10">
    <property type="entry name" value="Winged helix-like DNA-binding domain superfamily/Winged helix DNA-binding domain"/>
    <property type="match status" value="1"/>
</dbReference>
<reference evidence="6 7" key="1">
    <citation type="submission" date="2018-04" db="EMBL/GenBank/DDBJ databases">
        <title>Camelliibacillus theae gen. nov., sp. nov., isolated from Pu'er tea.</title>
        <authorList>
            <person name="Niu L."/>
        </authorList>
    </citation>
    <scope>NUCLEOTIDE SEQUENCE [LARGE SCALE GENOMIC DNA]</scope>
    <source>
        <strain evidence="6 7">T8</strain>
    </source>
</reference>
<evidence type="ECO:0000256" key="2">
    <source>
        <dbReference type="ARBA" id="ARBA00023125"/>
    </source>
</evidence>
<evidence type="ECO:0000259" key="5">
    <source>
        <dbReference type="PROSITE" id="PS51078"/>
    </source>
</evidence>
<name>A0A2U1JMH0_9BACI</name>
<keyword evidence="2" id="KW-0238">DNA-binding</keyword>
<feature type="domain" description="HTH iclR-type" evidence="4">
    <location>
        <begin position="13"/>
        <end position="74"/>
    </location>
</feature>
<dbReference type="InterPro" id="IPR014757">
    <property type="entry name" value="Tscrpt_reg_IclR_C"/>
</dbReference>
<dbReference type="PROSITE" id="PS51077">
    <property type="entry name" value="HTH_ICLR"/>
    <property type="match status" value="1"/>
</dbReference>
<dbReference type="PANTHER" id="PTHR30136:SF24">
    <property type="entry name" value="HTH-TYPE TRANSCRIPTIONAL REPRESSOR ALLR"/>
    <property type="match status" value="1"/>
</dbReference>
<evidence type="ECO:0000313" key="7">
    <source>
        <dbReference type="Proteomes" id="UP000245998"/>
    </source>
</evidence>
<dbReference type="PANTHER" id="PTHR30136">
    <property type="entry name" value="HELIX-TURN-HELIX TRANSCRIPTIONAL REGULATOR, ICLR FAMILY"/>
    <property type="match status" value="1"/>
</dbReference>
<dbReference type="InterPro" id="IPR036390">
    <property type="entry name" value="WH_DNA-bd_sf"/>
</dbReference>
<dbReference type="InterPro" id="IPR029016">
    <property type="entry name" value="GAF-like_dom_sf"/>
</dbReference>
<dbReference type="Proteomes" id="UP000245998">
    <property type="component" value="Unassembled WGS sequence"/>
</dbReference>
<accession>A0A2U1JMH0</accession>
<dbReference type="InterPro" id="IPR050707">
    <property type="entry name" value="HTH_MetabolicPath_Reg"/>
</dbReference>
<keyword evidence="1" id="KW-0805">Transcription regulation</keyword>
<dbReference type="SUPFAM" id="SSF55781">
    <property type="entry name" value="GAF domain-like"/>
    <property type="match status" value="1"/>
</dbReference>
<evidence type="ECO:0008006" key="8">
    <source>
        <dbReference type="Google" id="ProtNLM"/>
    </source>
</evidence>
<gene>
    <name evidence="6" type="ORF">DCC39_17670</name>
</gene>
<dbReference type="OrthoDB" id="9778379at2"/>
<evidence type="ECO:0000256" key="1">
    <source>
        <dbReference type="ARBA" id="ARBA00023015"/>
    </source>
</evidence>
<dbReference type="Gene3D" id="3.30.450.40">
    <property type="match status" value="1"/>
</dbReference>
<dbReference type="GO" id="GO:0003677">
    <property type="term" value="F:DNA binding"/>
    <property type="evidence" value="ECO:0007669"/>
    <property type="project" value="UniProtKB-KW"/>
</dbReference>
<keyword evidence="7" id="KW-1185">Reference proteome</keyword>
<feature type="domain" description="IclR-ED" evidence="5">
    <location>
        <begin position="75"/>
        <end position="258"/>
    </location>
</feature>
<dbReference type="AlphaFoldDB" id="A0A2U1JMH0"/>
<organism evidence="6 7">
    <name type="scientific">Pueribacillus theae</name>
    <dbReference type="NCBI Taxonomy" id="2171751"/>
    <lineage>
        <taxon>Bacteria</taxon>
        <taxon>Bacillati</taxon>
        <taxon>Bacillota</taxon>
        <taxon>Bacilli</taxon>
        <taxon>Bacillales</taxon>
        <taxon>Bacillaceae</taxon>
        <taxon>Pueribacillus</taxon>
    </lineage>
</organism>
<comment type="caution">
    <text evidence="6">The sequence shown here is derived from an EMBL/GenBank/DDBJ whole genome shotgun (WGS) entry which is preliminary data.</text>
</comment>
<evidence type="ECO:0000313" key="6">
    <source>
        <dbReference type="EMBL" id="PWA06058.1"/>
    </source>
</evidence>
<dbReference type="SMART" id="SM00346">
    <property type="entry name" value="HTH_ICLR"/>
    <property type="match status" value="1"/>
</dbReference>
<dbReference type="PROSITE" id="PS51078">
    <property type="entry name" value="ICLR_ED"/>
    <property type="match status" value="1"/>
</dbReference>
<proteinExistence type="predicted"/>
<dbReference type="Pfam" id="PF01614">
    <property type="entry name" value="IclR_C"/>
    <property type="match status" value="1"/>
</dbReference>
<dbReference type="GO" id="GO:0045892">
    <property type="term" value="P:negative regulation of DNA-templated transcription"/>
    <property type="evidence" value="ECO:0007669"/>
    <property type="project" value="TreeGrafter"/>
</dbReference>